<dbReference type="InterPro" id="IPR011583">
    <property type="entry name" value="Chitinase_II/V-like_cat"/>
</dbReference>
<dbReference type="EMBL" id="AZHE01000001">
    <property type="protein sequence ID" value="KHO01344.1"/>
    <property type="molecule type" value="Genomic_DNA"/>
</dbReference>
<dbReference type="SMART" id="SM00636">
    <property type="entry name" value="Glyco_18"/>
    <property type="match status" value="1"/>
</dbReference>
<dbReference type="PROSITE" id="PS01095">
    <property type="entry name" value="GH18_1"/>
    <property type="match status" value="1"/>
</dbReference>
<reference evidence="15 16" key="1">
    <citation type="journal article" date="2014" name="Proc. Natl. Acad. Sci. U.S.A.">
        <title>Trajectory and genomic determinants of fungal-pathogen speciation and host adaptation.</title>
        <authorList>
            <person name="Hu X."/>
            <person name="Xiao G."/>
            <person name="Zheng P."/>
            <person name="Shang Y."/>
            <person name="Su Y."/>
            <person name="Zhang X."/>
            <person name="Liu X."/>
            <person name="Zhan S."/>
            <person name="St Leger R.J."/>
            <person name="Wang C."/>
        </authorList>
    </citation>
    <scope>NUCLEOTIDE SEQUENCE [LARGE SCALE GENOMIC DNA]</scope>
    <source>
        <strain evidence="15 16">ARSEF 1941</strain>
    </source>
</reference>
<organism evidence="15 16">
    <name type="scientific">Metarhizium album (strain ARSEF 1941)</name>
    <dbReference type="NCBI Taxonomy" id="1081103"/>
    <lineage>
        <taxon>Eukaryota</taxon>
        <taxon>Fungi</taxon>
        <taxon>Dikarya</taxon>
        <taxon>Ascomycota</taxon>
        <taxon>Pezizomycotina</taxon>
        <taxon>Sordariomycetes</taxon>
        <taxon>Hypocreomycetidae</taxon>
        <taxon>Hypocreales</taxon>
        <taxon>Clavicipitaceae</taxon>
        <taxon>Metarhizium</taxon>
    </lineage>
</organism>
<keyword evidence="13" id="KW-0732">Signal</keyword>
<comment type="subcellular location">
    <subcellularLocation>
        <location evidence="2">Secreted</location>
    </subcellularLocation>
</comment>
<feature type="signal peptide" evidence="13">
    <location>
        <begin position="1"/>
        <end position="21"/>
    </location>
</feature>
<evidence type="ECO:0000313" key="15">
    <source>
        <dbReference type="EMBL" id="KHO01344.1"/>
    </source>
</evidence>
<name>A0A0B2X4R4_METAS</name>
<keyword evidence="8" id="KW-0843">Virulence</keyword>
<keyword evidence="10 12" id="KW-0326">Glycosidase</keyword>
<evidence type="ECO:0000259" key="14">
    <source>
        <dbReference type="PROSITE" id="PS51910"/>
    </source>
</evidence>
<evidence type="ECO:0000256" key="6">
    <source>
        <dbReference type="ARBA" id="ARBA00022801"/>
    </source>
</evidence>
<comment type="similarity">
    <text evidence="3">Belongs to the glycosyl hydrolase 18 family. Chitinase class V subfamily.</text>
</comment>
<dbReference type="Pfam" id="PF00704">
    <property type="entry name" value="Glyco_hydro_18"/>
    <property type="match status" value="1"/>
</dbReference>
<keyword evidence="9" id="KW-0119">Carbohydrate metabolism</keyword>
<feature type="chain" id="PRO_5002081855" description="chitinase" evidence="13">
    <location>
        <begin position="22"/>
        <end position="395"/>
    </location>
</feature>
<evidence type="ECO:0000256" key="7">
    <source>
        <dbReference type="ARBA" id="ARBA00023024"/>
    </source>
</evidence>
<dbReference type="Gene3D" id="3.10.50.10">
    <property type="match status" value="1"/>
</dbReference>
<dbReference type="GO" id="GO:0008061">
    <property type="term" value="F:chitin binding"/>
    <property type="evidence" value="ECO:0007669"/>
    <property type="project" value="InterPro"/>
</dbReference>
<evidence type="ECO:0000256" key="5">
    <source>
        <dbReference type="ARBA" id="ARBA00022525"/>
    </source>
</evidence>
<comment type="catalytic activity">
    <reaction evidence="1">
        <text>Random endo-hydrolysis of N-acetyl-beta-D-glucosaminide (1-&gt;4)-beta-linkages in chitin and chitodextrins.</text>
        <dbReference type="EC" id="3.2.1.14"/>
    </reaction>
</comment>
<evidence type="ECO:0000313" key="16">
    <source>
        <dbReference type="Proteomes" id="UP000030816"/>
    </source>
</evidence>
<sequence length="395" mass="42937">MRFGFAVGAAALLSYASPALGNGPIFVGYYPTWRHGDISNMDLSNYTHINVAFAIPEKNGSLSFEGDAFMDKVVTKLQGAGSKVLVSVGGWAGSAHFSTIVKDAALSEAFTTSILHMMKKYKLDGIDIDWEFPGLQGSACNAVDKENDATNFLKFLTSLRAKIDAAFGKGKLITLALRVQPFEGPGGKDVSGFAKVVDFANIMQYDLNGAWGETTGPLAPLNFETGKGTQLSFATGADDWIKAGWPAKQLTGGAAFYGFSVTAQKDMVAATPKNQYQPFAKERCKGDQEDEMLREPCSNATKAWTGIWAYKNIRTQGLLSSPTTASSPWVRTFDNKTMTPWLFNPENKTFISYEDPVSLAAKARFAKSKGLGGMMVWSVERDFNGELWSALTEFK</sequence>
<dbReference type="PROSITE" id="PS51910">
    <property type="entry name" value="GH18_2"/>
    <property type="match status" value="1"/>
</dbReference>
<dbReference type="GO" id="GO:0006032">
    <property type="term" value="P:chitin catabolic process"/>
    <property type="evidence" value="ECO:0007669"/>
    <property type="project" value="UniProtKB-KW"/>
</dbReference>
<comment type="caution">
    <text evidence="15">The sequence shown here is derived from an EMBL/GenBank/DDBJ whole genome shotgun (WGS) entry which is preliminary data.</text>
</comment>
<evidence type="ECO:0000256" key="9">
    <source>
        <dbReference type="ARBA" id="ARBA00023277"/>
    </source>
</evidence>
<dbReference type="GO" id="GO:0000272">
    <property type="term" value="P:polysaccharide catabolic process"/>
    <property type="evidence" value="ECO:0007669"/>
    <property type="project" value="UniProtKB-KW"/>
</dbReference>
<dbReference type="InterPro" id="IPR029070">
    <property type="entry name" value="Chitinase_insertion_sf"/>
</dbReference>
<protein>
    <recommendedName>
        <fullName evidence="4">chitinase</fullName>
        <ecNumber evidence="4">3.2.1.14</ecNumber>
    </recommendedName>
</protein>
<dbReference type="Proteomes" id="UP000030816">
    <property type="component" value="Unassembled WGS sequence"/>
</dbReference>
<keyword evidence="7" id="KW-0146">Chitin degradation</keyword>
<accession>A0A0B2X4R4</accession>
<keyword evidence="11" id="KW-0624">Polysaccharide degradation</keyword>
<dbReference type="Gene3D" id="3.20.20.80">
    <property type="entry name" value="Glycosidases"/>
    <property type="match status" value="1"/>
</dbReference>
<dbReference type="InterPro" id="IPR001223">
    <property type="entry name" value="Glyco_hydro18_cat"/>
</dbReference>
<evidence type="ECO:0000256" key="11">
    <source>
        <dbReference type="ARBA" id="ARBA00023326"/>
    </source>
</evidence>
<evidence type="ECO:0000256" key="1">
    <source>
        <dbReference type="ARBA" id="ARBA00000822"/>
    </source>
</evidence>
<evidence type="ECO:0000256" key="2">
    <source>
        <dbReference type="ARBA" id="ARBA00004613"/>
    </source>
</evidence>
<dbReference type="GeneID" id="63734800"/>
<dbReference type="PANTHER" id="PTHR11177:SF392">
    <property type="entry name" value="HAP41P"/>
    <property type="match status" value="1"/>
</dbReference>
<dbReference type="SUPFAM" id="SSF54556">
    <property type="entry name" value="Chitinase insertion domain"/>
    <property type="match status" value="1"/>
</dbReference>
<dbReference type="STRING" id="1081103.A0A0B2X4R4"/>
<evidence type="ECO:0000256" key="4">
    <source>
        <dbReference type="ARBA" id="ARBA00012729"/>
    </source>
</evidence>
<proteinExistence type="inferred from homology"/>
<dbReference type="SUPFAM" id="SSF51445">
    <property type="entry name" value="(Trans)glycosidases"/>
    <property type="match status" value="1"/>
</dbReference>
<evidence type="ECO:0000256" key="10">
    <source>
        <dbReference type="ARBA" id="ARBA00023295"/>
    </source>
</evidence>
<dbReference type="GO" id="GO:0005576">
    <property type="term" value="C:extracellular region"/>
    <property type="evidence" value="ECO:0007669"/>
    <property type="project" value="UniProtKB-SubCell"/>
</dbReference>
<dbReference type="OrthoDB" id="76388at2759"/>
<dbReference type="InterPro" id="IPR050314">
    <property type="entry name" value="Glycosyl_Hydrlase_18"/>
</dbReference>
<evidence type="ECO:0000256" key="12">
    <source>
        <dbReference type="RuleBase" id="RU000489"/>
    </source>
</evidence>
<keyword evidence="16" id="KW-1185">Reference proteome</keyword>
<dbReference type="EC" id="3.2.1.14" evidence="4"/>
<keyword evidence="6 12" id="KW-0378">Hydrolase</keyword>
<keyword evidence="5" id="KW-0964">Secreted</keyword>
<dbReference type="HOGENOM" id="CLU_002833_6_1_1"/>
<dbReference type="AlphaFoldDB" id="A0A0B2X4R4"/>
<dbReference type="PANTHER" id="PTHR11177">
    <property type="entry name" value="CHITINASE"/>
    <property type="match status" value="1"/>
</dbReference>
<dbReference type="InterPro" id="IPR017853">
    <property type="entry name" value="GH"/>
</dbReference>
<feature type="domain" description="GH18" evidence="14">
    <location>
        <begin position="24"/>
        <end position="395"/>
    </location>
</feature>
<dbReference type="GO" id="GO:0008843">
    <property type="term" value="F:endochitinase activity"/>
    <property type="evidence" value="ECO:0007669"/>
    <property type="project" value="UniProtKB-EC"/>
</dbReference>
<evidence type="ECO:0000256" key="13">
    <source>
        <dbReference type="SAM" id="SignalP"/>
    </source>
</evidence>
<evidence type="ECO:0000256" key="8">
    <source>
        <dbReference type="ARBA" id="ARBA00023026"/>
    </source>
</evidence>
<gene>
    <name evidence="15" type="ORF">MAM_00345</name>
</gene>
<evidence type="ECO:0000256" key="3">
    <source>
        <dbReference type="ARBA" id="ARBA00008682"/>
    </source>
</evidence>
<dbReference type="InterPro" id="IPR001579">
    <property type="entry name" value="Glyco_hydro_18_chit_AS"/>
</dbReference>
<dbReference type="RefSeq" id="XP_040682409.1">
    <property type="nucleotide sequence ID" value="XM_040819144.1"/>
</dbReference>